<sequence length="84" mass="9461">MNRVTVNLFREFICLLFRNANEKIGILMELFSEASEREIKGDKAGLALLKGHNVVGDAVVDLREAADGEEAVVRRYQQKSLKLI</sequence>
<reference evidence="1 2" key="1">
    <citation type="submission" date="2024-11" db="EMBL/GenBank/DDBJ databases">
        <title>A near-complete genome assembly of Cinchona calisaya.</title>
        <authorList>
            <person name="Lian D.C."/>
            <person name="Zhao X.W."/>
            <person name="Wei L."/>
        </authorList>
    </citation>
    <scope>NUCLEOTIDE SEQUENCE [LARGE SCALE GENOMIC DNA]</scope>
    <source>
        <tissue evidence="1">Nenye</tissue>
    </source>
</reference>
<proteinExistence type="predicted"/>
<gene>
    <name evidence="1" type="ORF">ACH5RR_020812</name>
</gene>
<organism evidence="1 2">
    <name type="scientific">Cinchona calisaya</name>
    <dbReference type="NCBI Taxonomy" id="153742"/>
    <lineage>
        <taxon>Eukaryota</taxon>
        <taxon>Viridiplantae</taxon>
        <taxon>Streptophyta</taxon>
        <taxon>Embryophyta</taxon>
        <taxon>Tracheophyta</taxon>
        <taxon>Spermatophyta</taxon>
        <taxon>Magnoliopsida</taxon>
        <taxon>eudicotyledons</taxon>
        <taxon>Gunneridae</taxon>
        <taxon>Pentapetalae</taxon>
        <taxon>asterids</taxon>
        <taxon>lamiids</taxon>
        <taxon>Gentianales</taxon>
        <taxon>Rubiaceae</taxon>
        <taxon>Cinchonoideae</taxon>
        <taxon>Cinchoneae</taxon>
        <taxon>Cinchona</taxon>
    </lineage>
</organism>
<dbReference type="Proteomes" id="UP001630127">
    <property type="component" value="Unassembled WGS sequence"/>
</dbReference>
<dbReference type="EMBL" id="JBJUIK010000009">
    <property type="protein sequence ID" value="KAL3518223.1"/>
    <property type="molecule type" value="Genomic_DNA"/>
</dbReference>
<comment type="caution">
    <text evidence="1">The sequence shown here is derived from an EMBL/GenBank/DDBJ whole genome shotgun (WGS) entry which is preliminary data.</text>
</comment>
<evidence type="ECO:0000313" key="2">
    <source>
        <dbReference type="Proteomes" id="UP001630127"/>
    </source>
</evidence>
<evidence type="ECO:0000313" key="1">
    <source>
        <dbReference type="EMBL" id="KAL3518223.1"/>
    </source>
</evidence>
<name>A0ABD2ZKJ3_9GENT</name>
<keyword evidence="2" id="KW-1185">Reference proteome</keyword>
<accession>A0ABD2ZKJ3</accession>
<dbReference type="AlphaFoldDB" id="A0ABD2ZKJ3"/>
<protein>
    <submittedName>
        <fullName evidence="1">Uncharacterized protein</fullName>
    </submittedName>
</protein>